<evidence type="ECO:0000256" key="5">
    <source>
        <dbReference type="ARBA" id="ARBA00023136"/>
    </source>
</evidence>
<dbReference type="InterPro" id="IPR005829">
    <property type="entry name" value="Sugar_transporter_CS"/>
</dbReference>
<feature type="transmembrane region" description="Helical" evidence="6">
    <location>
        <begin position="186"/>
        <end position="203"/>
    </location>
</feature>
<feature type="transmembrane region" description="Helical" evidence="6">
    <location>
        <begin position="62"/>
        <end position="85"/>
    </location>
</feature>
<gene>
    <name evidence="8" type="ORF">Purlil1_32</name>
    <name evidence="9" type="ORF">VFPBJ_02448</name>
</gene>
<feature type="transmembrane region" description="Helical" evidence="6">
    <location>
        <begin position="388"/>
        <end position="405"/>
    </location>
</feature>
<dbReference type="InterPro" id="IPR036259">
    <property type="entry name" value="MFS_trans_sf"/>
</dbReference>
<dbReference type="PROSITE" id="PS50850">
    <property type="entry name" value="MFS"/>
    <property type="match status" value="1"/>
</dbReference>
<dbReference type="GO" id="GO:0005351">
    <property type="term" value="F:carbohydrate:proton symporter activity"/>
    <property type="evidence" value="ECO:0007669"/>
    <property type="project" value="TreeGrafter"/>
</dbReference>
<organism evidence="9 10">
    <name type="scientific">Purpureocillium lilacinum</name>
    <name type="common">Paecilomyces lilacinus</name>
    <dbReference type="NCBI Taxonomy" id="33203"/>
    <lineage>
        <taxon>Eukaryota</taxon>
        <taxon>Fungi</taxon>
        <taxon>Dikarya</taxon>
        <taxon>Ascomycota</taxon>
        <taxon>Pezizomycotina</taxon>
        <taxon>Sordariomycetes</taxon>
        <taxon>Hypocreomycetidae</taxon>
        <taxon>Hypocreales</taxon>
        <taxon>Ophiocordycipitaceae</taxon>
        <taxon>Purpureocillium</taxon>
    </lineage>
</organism>
<dbReference type="EMBL" id="LSBH01000002">
    <property type="protein sequence ID" value="OAQ83680.1"/>
    <property type="molecule type" value="Genomic_DNA"/>
</dbReference>
<evidence type="ECO:0000256" key="2">
    <source>
        <dbReference type="ARBA" id="ARBA00010992"/>
    </source>
</evidence>
<dbReference type="InterPro" id="IPR005828">
    <property type="entry name" value="MFS_sugar_transport-like"/>
</dbReference>
<feature type="transmembrane region" description="Helical" evidence="6">
    <location>
        <begin position="417"/>
        <end position="437"/>
    </location>
</feature>
<feature type="domain" description="Major facilitator superfamily (MFS) profile" evidence="7">
    <location>
        <begin position="24"/>
        <end position="440"/>
    </location>
</feature>
<accession>A0A179H299</accession>
<evidence type="ECO:0000313" key="10">
    <source>
        <dbReference type="Proteomes" id="UP000078240"/>
    </source>
</evidence>
<keyword evidence="11" id="KW-1185">Reference proteome</keyword>
<reference evidence="8" key="2">
    <citation type="submission" date="2023-11" db="EMBL/GenBank/DDBJ databases">
        <authorList>
            <person name="Beijen E."/>
            <person name="Ohm R.A."/>
        </authorList>
    </citation>
    <scope>NUCLEOTIDE SEQUENCE</scope>
    <source>
        <strain evidence="8">CBS 150709</strain>
    </source>
</reference>
<dbReference type="AlphaFoldDB" id="A0A179H299"/>
<feature type="transmembrane region" description="Helical" evidence="6">
    <location>
        <begin position="349"/>
        <end position="367"/>
    </location>
</feature>
<dbReference type="PANTHER" id="PTHR48022:SF64">
    <property type="entry name" value="MAJOR FACILITATOR SUPERFAMILY (MFS) PROFILE DOMAIN-CONTAINING PROTEIN"/>
    <property type="match status" value="1"/>
</dbReference>
<evidence type="ECO:0000256" key="6">
    <source>
        <dbReference type="SAM" id="Phobius"/>
    </source>
</evidence>
<dbReference type="SUPFAM" id="SSF103473">
    <property type="entry name" value="MFS general substrate transporter"/>
    <property type="match status" value="1"/>
</dbReference>
<sequence length="495" mass="54920">MAADQLGPATAWWRDPGLRTLYLLLPIVILSSSYQGFDGMIMNGLQLLPSWQKEFNHPTGPILGLLNSIQSVGAIVALPLVGWLVDRIGRRASIAFGAAWTLVGAILQGSAKHVAPFIIARFLIGWGLAFTVVGAPLLLAELALPKHRGTVLSYFPTAWYIGAIIAAWTTYGTQHIENSWSWRTPSILQGVPAVIQLLLIWLVPESPRWLISKGSGAKARQILVKYHANGDEQSPIVDIEYSQIKEAILQDTRVKKEGSYLDLISGNGLVQYYLHSVLNSIGITETVQQTTINGCLSIYNFVLAMVASLLVEKVGRRRLFLISTTGMLVAFILWTSFAALYTTHKTNNYAIGVLVSIFLSNGAYDLGWTPLWAYPAELLPFETRARGVAYMTGVMHISGFFSTFVNPIGLQNIGWKYYIVYIVYTLIELLAVWQFFVETRGYTLEEISSIFETPGLSWKQRRNLKAPSLIQDTSSTEEGRQDSTKAAVLFPKQEL</sequence>
<dbReference type="GO" id="GO:0016020">
    <property type="term" value="C:membrane"/>
    <property type="evidence" value="ECO:0007669"/>
    <property type="project" value="UniProtKB-SubCell"/>
</dbReference>
<comment type="similarity">
    <text evidence="2">Belongs to the major facilitator superfamily. Sugar transporter (TC 2.A.1.1) family.</text>
</comment>
<reference evidence="8 11" key="3">
    <citation type="journal article" date="2024" name="Microbiol. Resour. Announc.">
        <title>Genome annotations for the ascomycete fungi Trichoderma harzianum, Trichoderma aggressivum, and Purpureocillium lilacinum.</title>
        <authorList>
            <person name="Beijen E.P.W."/>
            <person name="Ohm R.A."/>
        </authorList>
    </citation>
    <scope>NUCLEOTIDE SEQUENCE [LARGE SCALE GENOMIC DNA]</scope>
    <source>
        <strain evidence="8 11">CBS 150709</strain>
    </source>
</reference>
<evidence type="ECO:0000313" key="11">
    <source>
        <dbReference type="Proteomes" id="UP001287286"/>
    </source>
</evidence>
<feature type="transmembrane region" description="Helical" evidence="6">
    <location>
        <begin position="117"/>
        <end position="139"/>
    </location>
</feature>
<dbReference type="InterPro" id="IPR050360">
    <property type="entry name" value="MFS_Sugar_Transporters"/>
</dbReference>
<protein>
    <submittedName>
        <fullName evidence="9">Hexose transporter protein</fullName>
    </submittedName>
</protein>
<keyword evidence="4 6" id="KW-1133">Transmembrane helix</keyword>
<keyword evidence="5 6" id="KW-0472">Membrane</keyword>
<evidence type="ECO:0000256" key="3">
    <source>
        <dbReference type="ARBA" id="ARBA00022692"/>
    </source>
</evidence>
<reference evidence="9 10" key="1">
    <citation type="submission" date="2016-01" db="EMBL/GenBank/DDBJ databases">
        <title>Biosynthesis of antibiotic leucinostatins and their inhibition on Phytophthora in bio-control Purpureocillium lilacinum.</title>
        <authorList>
            <person name="Wang G."/>
            <person name="Liu Z."/>
            <person name="Lin R."/>
            <person name="Li E."/>
            <person name="Mao Z."/>
            <person name="Ling J."/>
            <person name="Yin W."/>
            <person name="Xie B."/>
        </authorList>
    </citation>
    <scope>NUCLEOTIDE SEQUENCE [LARGE SCALE GENOMIC DNA]</scope>
    <source>
        <strain evidence="9">PLBJ-1</strain>
    </source>
</reference>
<name>A0A179H299_PURLI</name>
<comment type="caution">
    <text evidence="9">The sequence shown here is derived from an EMBL/GenBank/DDBJ whole genome shotgun (WGS) entry which is preliminary data.</text>
</comment>
<evidence type="ECO:0000256" key="4">
    <source>
        <dbReference type="ARBA" id="ARBA00022989"/>
    </source>
</evidence>
<feature type="transmembrane region" description="Helical" evidence="6">
    <location>
        <begin position="319"/>
        <end position="343"/>
    </location>
</feature>
<dbReference type="EMBL" id="JAWRVI010000001">
    <property type="protein sequence ID" value="KAK4095236.1"/>
    <property type="molecule type" value="Genomic_DNA"/>
</dbReference>
<comment type="subcellular location">
    <subcellularLocation>
        <location evidence="1">Membrane</location>
        <topology evidence="1">Multi-pass membrane protein</topology>
    </subcellularLocation>
</comment>
<proteinExistence type="inferred from homology"/>
<dbReference type="Gene3D" id="1.20.1250.20">
    <property type="entry name" value="MFS general substrate transporter like domains"/>
    <property type="match status" value="1"/>
</dbReference>
<dbReference type="InterPro" id="IPR020846">
    <property type="entry name" value="MFS_dom"/>
</dbReference>
<dbReference type="Proteomes" id="UP001287286">
    <property type="component" value="Unassembled WGS sequence"/>
</dbReference>
<dbReference type="Pfam" id="PF00083">
    <property type="entry name" value="Sugar_tr"/>
    <property type="match status" value="1"/>
</dbReference>
<evidence type="ECO:0000313" key="9">
    <source>
        <dbReference type="EMBL" id="OAQ83680.1"/>
    </source>
</evidence>
<evidence type="ECO:0000259" key="7">
    <source>
        <dbReference type="PROSITE" id="PS50850"/>
    </source>
</evidence>
<feature type="transmembrane region" description="Helical" evidence="6">
    <location>
        <begin position="21"/>
        <end position="42"/>
    </location>
</feature>
<dbReference type="PROSITE" id="PS00216">
    <property type="entry name" value="SUGAR_TRANSPORT_1"/>
    <property type="match status" value="2"/>
</dbReference>
<dbReference type="Proteomes" id="UP000078240">
    <property type="component" value="Unassembled WGS sequence"/>
</dbReference>
<feature type="transmembrane region" description="Helical" evidence="6">
    <location>
        <begin position="151"/>
        <end position="171"/>
    </location>
</feature>
<dbReference type="PANTHER" id="PTHR48022">
    <property type="entry name" value="PLASTIDIC GLUCOSE TRANSPORTER 4"/>
    <property type="match status" value="1"/>
</dbReference>
<keyword evidence="3 6" id="KW-0812">Transmembrane</keyword>
<evidence type="ECO:0000313" key="8">
    <source>
        <dbReference type="EMBL" id="KAK4095236.1"/>
    </source>
</evidence>
<evidence type="ECO:0000256" key="1">
    <source>
        <dbReference type="ARBA" id="ARBA00004141"/>
    </source>
</evidence>
<feature type="transmembrane region" description="Helical" evidence="6">
    <location>
        <begin position="92"/>
        <end position="111"/>
    </location>
</feature>